<dbReference type="PANTHER" id="PTHR43222:SF2">
    <property type="entry name" value="NUDIX HYDROLASE 23, CHLOROPLASTIC"/>
    <property type="match status" value="1"/>
</dbReference>
<dbReference type="GO" id="GO:0016787">
    <property type="term" value="F:hydrolase activity"/>
    <property type="evidence" value="ECO:0007669"/>
    <property type="project" value="UniProtKB-KW"/>
</dbReference>
<name>T0DF26_ALIAG</name>
<dbReference type="Pfam" id="PF00293">
    <property type="entry name" value="NUDIX"/>
    <property type="match status" value="1"/>
</dbReference>
<dbReference type="OrthoDB" id="9810648at2"/>
<evidence type="ECO:0000256" key="4">
    <source>
        <dbReference type="RuleBase" id="RU003476"/>
    </source>
</evidence>
<dbReference type="InterPro" id="IPR020476">
    <property type="entry name" value="Nudix_hydrolase"/>
</dbReference>
<keyword evidence="3" id="KW-0460">Magnesium</keyword>
<dbReference type="SUPFAM" id="SSF55811">
    <property type="entry name" value="Nudix"/>
    <property type="match status" value="1"/>
</dbReference>
<evidence type="ECO:0000256" key="2">
    <source>
        <dbReference type="ARBA" id="ARBA00022801"/>
    </source>
</evidence>
<gene>
    <name evidence="5" type="ORF">K1I37_08275</name>
</gene>
<proteinExistence type="inferred from homology"/>
<sequence length="167" mass="19161">MREQMKPWPKAFGFHTDEDKARARPHSVLVFPVLFHNVVWVHHSQRGWEVPGGKLESGEDVLSAVRRESYEEAGLTLGHITWVAEYQILVEGQAVPKWVYLADVIDVQARPTWSEIDDVRLFHPNLSPDMAKVFDYISPIMKDIVYERVWPIVARAARIGSVEEACL</sequence>
<accession>A0A9E6ZU02</accession>
<protein>
    <submittedName>
        <fullName evidence="5">NUDIX domain-containing protein</fullName>
    </submittedName>
</protein>
<dbReference type="InterPro" id="IPR015797">
    <property type="entry name" value="NUDIX_hydrolase-like_dom_sf"/>
</dbReference>
<accession>T0DF26</accession>
<reference evidence="6" key="1">
    <citation type="journal article" date="2022" name="G3 (Bethesda)">
        <title>Unveiling the complete genome sequence of Alicyclobacillus acidoterrestris DSM 3922T, a taint-producing strain.</title>
        <authorList>
            <person name="Leonardo I.C."/>
            <person name="Barreto Crespo M.T."/>
            <person name="Gaspar F.B."/>
        </authorList>
    </citation>
    <scope>NUCLEOTIDE SEQUENCE [LARGE SCALE GENOMIC DNA]</scope>
    <source>
        <strain evidence="6">DSM 3922</strain>
    </source>
</reference>
<comment type="similarity">
    <text evidence="4">Belongs to the Nudix hydrolase family.</text>
</comment>
<keyword evidence="2 4" id="KW-0378">Hydrolase</keyword>
<dbReference type="AlphaFoldDB" id="T0DF26"/>
<evidence type="ECO:0000313" key="6">
    <source>
        <dbReference type="Proteomes" id="UP000829401"/>
    </source>
</evidence>
<evidence type="ECO:0000256" key="3">
    <source>
        <dbReference type="ARBA" id="ARBA00022842"/>
    </source>
</evidence>
<evidence type="ECO:0000256" key="1">
    <source>
        <dbReference type="ARBA" id="ARBA00001946"/>
    </source>
</evidence>
<dbReference type="eggNOG" id="COG0494">
    <property type="taxonomic scope" value="Bacteria"/>
</dbReference>
<keyword evidence="6" id="KW-1185">Reference proteome</keyword>
<dbReference type="STRING" id="1356854.N007_00475"/>
<comment type="cofactor">
    <cofactor evidence="1">
        <name>Mg(2+)</name>
        <dbReference type="ChEBI" id="CHEBI:18420"/>
    </cofactor>
</comment>
<dbReference type="PANTHER" id="PTHR43222">
    <property type="entry name" value="NUDIX HYDROLASE 23"/>
    <property type="match status" value="1"/>
</dbReference>
<dbReference type="Proteomes" id="UP000829401">
    <property type="component" value="Chromosome"/>
</dbReference>
<dbReference type="InterPro" id="IPR020084">
    <property type="entry name" value="NUDIX_hydrolase_CS"/>
</dbReference>
<dbReference type="KEGG" id="aaco:K1I37_08275"/>
<dbReference type="PROSITE" id="PS51462">
    <property type="entry name" value="NUDIX"/>
    <property type="match status" value="1"/>
</dbReference>
<organism evidence="5 6">
    <name type="scientific">Alicyclobacillus acidoterrestris (strain ATCC 49025 / DSM 3922 / CIP 106132 / NCIMB 13137 / GD3B)</name>
    <dbReference type="NCBI Taxonomy" id="1356854"/>
    <lineage>
        <taxon>Bacteria</taxon>
        <taxon>Bacillati</taxon>
        <taxon>Bacillota</taxon>
        <taxon>Bacilli</taxon>
        <taxon>Bacillales</taxon>
        <taxon>Alicyclobacillaceae</taxon>
        <taxon>Alicyclobacillus</taxon>
    </lineage>
</organism>
<dbReference type="Gene3D" id="3.90.79.10">
    <property type="entry name" value="Nucleoside Triphosphate Pyrophosphohydrolase"/>
    <property type="match status" value="1"/>
</dbReference>
<dbReference type="EMBL" id="CP080467">
    <property type="protein sequence ID" value="UNO50450.1"/>
    <property type="molecule type" value="Genomic_DNA"/>
</dbReference>
<dbReference type="PROSITE" id="PS00893">
    <property type="entry name" value="NUDIX_BOX"/>
    <property type="match status" value="1"/>
</dbReference>
<dbReference type="PRINTS" id="PR00502">
    <property type="entry name" value="NUDIXFAMILY"/>
</dbReference>
<evidence type="ECO:0000313" key="5">
    <source>
        <dbReference type="EMBL" id="UNO50450.1"/>
    </source>
</evidence>
<dbReference type="RefSeq" id="WP_021295832.1">
    <property type="nucleotide sequence ID" value="NZ_AURB01000112.1"/>
</dbReference>
<dbReference type="InterPro" id="IPR000086">
    <property type="entry name" value="NUDIX_hydrolase_dom"/>
</dbReference>